<evidence type="ECO:0000259" key="2">
    <source>
        <dbReference type="Pfam" id="PF14021"/>
    </source>
</evidence>
<feature type="compositionally biased region" description="Low complexity" evidence="1">
    <location>
        <begin position="933"/>
        <end position="944"/>
    </location>
</feature>
<dbReference type="PANTHER" id="PTHR42059">
    <property type="entry name" value="TNT DOMAIN-CONTAINING PROTEIN"/>
    <property type="match status" value="1"/>
</dbReference>
<reference evidence="4" key="1">
    <citation type="journal article" date="2019" name="Int. J. Syst. Evol. Microbiol.">
        <title>The Global Catalogue of Microorganisms (GCM) 10K type strain sequencing project: providing services to taxonomists for standard genome sequencing and annotation.</title>
        <authorList>
            <consortium name="The Broad Institute Genomics Platform"/>
            <consortium name="The Broad Institute Genome Sequencing Center for Infectious Disease"/>
            <person name="Wu L."/>
            <person name="Ma J."/>
        </authorList>
    </citation>
    <scope>NUCLEOTIDE SEQUENCE [LARGE SCALE GENOMIC DNA]</scope>
    <source>
        <strain evidence="4">JCM 9687</strain>
    </source>
</reference>
<gene>
    <name evidence="3" type="ORF">GCM10020366_53600</name>
</gene>
<feature type="domain" description="TNT" evidence="2">
    <location>
        <begin position="995"/>
        <end position="1080"/>
    </location>
</feature>
<feature type="region of interest" description="Disordered" evidence="1">
    <location>
        <begin position="559"/>
        <end position="992"/>
    </location>
</feature>
<comment type="caution">
    <text evidence="3">The sequence shown here is derived from an EMBL/GenBank/DDBJ whole genome shotgun (WGS) entry which is preliminary data.</text>
</comment>
<feature type="compositionally biased region" description="Low complexity" evidence="1">
    <location>
        <begin position="747"/>
        <end position="760"/>
    </location>
</feature>
<feature type="compositionally biased region" description="Pro residues" evidence="1">
    <location>
        <begin position="951"/>
        <end position="965"/>
    </location>
</feature>
<dbReference type="InterPro" id="IPR025331">
    <property type="entry name" value="TNT"/>
</dbReference>
<dbReference type="EMBL" id="BAAAYK010000038">
    <property type="protein sequence ID" value="GAA3363080.1"/>
    <property type="molecule type" value="Genomic_DNA"/>
</dbReference>
<dbReference type="PANTHER" id="PTHR42059:SF1">
    <property type="entry name" value="TNT DOMAIN-CONTAINING PROTEIN"/>
    <property type="match status" value="1"/>
</dbReference>
<accession>A0ABP6RXZ8</accession>
<feature type="compositionally biased region" description="Basic and acidic residues" evidence="1">
    <location>
        <begin position="180"/>
        <end position="193"/>
    </location>
</feature>
<evidence type="ECO:0000256" key="1">
    <source>
        <dbReference type="SAM" id="MobiDB-lite"/>
    </source>
</evidence>
<feature type="compositionally biased region" description="Basic and acidic residues" evidence="1">
    <location>
        <begin position="578"/>
        <end position="597"/>
    </location>
</feature>
<keyword evidence="4" id="KW-1185">Reference proteome</keyword>
<dbReference type="RefSeq" id="WP_344930216.1">
    <property type="nucleotide sequence ID" value="NZ_BAAAYK010000038.1"/>
</dbReference>
<dbReference type="Pfam" id="PF14021">
    <property type="entry name" value="TNT"/>
    <property type="match status" value="1"/>
</dbReference>
<feature type="compositionally biased region" description="Basic and acidic residues" evidence="1">
    <location>
        <begin position="647"/>
        <end position="678"/>
    </location>
</feature>
<dbReference type="Proteomes" id="UP001500483">
    <property type="component" value="Unassembled WGS sequence"/>
</dbReference>
<dbReference type="InterPro" id="IPR053024">
    <property type="entry name" value="Fungal_surface_NADase"/>
</dbReference>
<dbReference type="InterPro" id="IPR036170">
    <property type="entry name" value="YezG-like_sf"/>
</dbReference>
<feature type="compositionally biased region" description="Low complexity" evidence="1">
    <location>
        <begin position="147"/>
        <end position="161"/>
    </location>
</feature>
<feature type="compositionally biased region" description="Low complexity" evidence="1">
    <location>
        <begin position="712"/>
        <end position="724"/>
    </location>
</feature>
<feature type="region of interest" description="Disordered" evidence="1">
    <location>
        <begin position="145"/>
        <end position="210"/>
    </location>
</feature>
<evidence type="ECO:0000313" key="3">
    <source>
        <dbReference type="EMBL" id="GAA3363080.1"/>
    </source>
</evidence>
<feature type="compositionally biased region" description="Low complexity" evidence="1">
    <location>
        <begin position="811"/>
        <end position="859"/>
    </location>
</feature>
<feature type="compositionally biased region" description="Pro residues" evidence="1">
    <location>
        <begin position="860"/>
        <end position="877"/>
    </location>
</feature>
<protein>
    <recommendedName>
        <fullName evidence="2">TNT domain-containing protein</fullName>
    </recommendedName>
</protein>
<name>A0ABP6RXZ8_9PSEU</name>
<evidence type="ECO:0000313" key="4">
    <source>
        <dbReference type="Proteomes" id="UP001500483"/>
    </source>
</evidence>
<dbReference type="SUPFAM" id="SSF160424">
    <property type="entry name" value="BH3703-like"/>
    <property type="match status" value="1"/>
</dbReference>
<feature type="region of interest" description="Disordered" evidence="1">
    <location>
        <begin position="379"/>
        <end position="452"/>
    </location>
</feature>
<sequence>MSRPTAISPEEQEQIARRIGVLLLQAAPEDWQQITVEYRATGEYQDLLGEVAAQDGGTEPWEPPEELWGIFEHLREGMYRPDVGTWLSALYVVERPSSYRIDINFDAEPQWQRPLPRAAYVDELRRYPRTDDNVPDWMREKLDGATAPAEQAGQQPEAPAQQPDPPRQDHAAQEAAPALPRRESRRGEQHEPEPAAFAAEPPAADDPDAGFRTALVFDDFDDQGRPLVATRAPVPQDEIGALRHYLENAPIVLASRDNDDDLLDPNAPASVPSTWHTDGTWVWPGAVPYYLMQYGVPPQPELVEHIRSRRFALGEVDDRTRDAAVRELFDQPEHDGYDEQATGETPRVEEDYAVRLPAPAEPTEIDRPGDSWREENAFESSGAVLGRREKPAERTPADAEPPLITHGEEPEAAFEPGTPVLGRREKPAEDSAPDAGLPLITHDDEPVDQAPAGLGLDEDVAEESGSRHGLGSGADEDLDETQAVLARLHDRLIELGVDGGEYRVGSHSPDARCLLRDEPGWVVTAGEDDLHGDVHFEHADQAAAFLLGSLLLSSTEPLPAAEDQRRRSPAEAPPAEPLRSEPSRPESPRPDSPRPDADTAEPAAPAPEPEPAGFATADGSEVEQPGRSERFAAFGSTPDSPAAGLFTDHRADEAAELPQRGDRAARDLGETAEARPAEAEVFEAQQPFAAQSSEAQPFDAQPAEAQAAGTPAVDAAEAQAADSQAEPERESADAADQRSALGDLPRRGAPAEPAQRQPAPGTGGHFLFTANQAPEQEPADEGGFQPAAPDAEATRFQPMPNVNGAAPNGFAQNPGAQNPAAQNPATQNPGAQAPGTQAPGAPAPGVQSPVQPGSQHPQHPQAPQPGPQGGPANPPLPQRGQRPEQDQAGRPGAPGPQGPHGGPGAAPTGGADRRPGPSGPGMAGPPRQGPGPQGQAPQQGEPQGRPGGPIKRPPQNAPGEQPHPPQQQQQATGNIQPLRGEPPLTLYRDRRNLVLQPGTELDRFGDPAGNVTYAAHTPYNQRSLPPQWSTRGYAAFRVQRPLQALRGTAVPWFEQPGGGTAYVLPGSVSDLVADGTLQEIGDAQRPPME</sequence>
<feature type="compositionally biased region" description="Basic and acidic residues" evidence="1">
    <location>
        <begin position="726"/>
        <end position="736"/>
    </location>
</feature>
<organism evidence="3 4">
    <name type="scientific">Saccharopolyspora gregorii</name>
    <dbReference type="NCBI Taxonomy" id="33914"/>
    <lineage>
        <taxon>Bacteria</taxon>
        <taxon>Bacillati</taxon>
        <taxon>Actinomycetota</taxon>
        <taxon>Actinomycetes</taxon>
        <taxon>Pseudonocardiales</taxon>
        <taxon>Pseudonocardiaceae</taxon>
        <taxon>Saccharopolyspora</taxon>
    </lineage>
</organism>
<feature type="compositionally biased region" description="Basic and acidic residues" evidence="1">
    <location>
        <begin position="386"/>
        <end position="397"/>
    </location>
</feature>
<proteinExistence type="predicted"/>